<evidence type="ECO:0000256" key="1">
    <source>
        <dbReference type="ARBA" id="ARBA00007401"/>
    </source>
</evidence>
<reference evidence="8" key="1">
    <citation type="submission" date="2021-02" db="EMBL/GenBank/DDBJ databases">
        <authorList>
            <person name="Dougan E. K."/>
            <person name="Rhodes N."/>
            <person name="Thang M."/>
            <person name="Chan C."/>
        </authorList>
    </citation>
    <scope>NUCLEOTIDE SEQUENCE</scope>
</reference>
<keyword evidence="2" id="KW-0378">Hydrolase</keyword>
<dbReference type="PANTHER" id="PTHR43536:SF1">
    <property type="entry name" value="MANNOSYLGLYCOPROTEIN ENDO-BETA-MANNOSIDASE"/>
    <property type="match status" value="1"/>
</dbReference>
<proteinExistence type="inferred from homology"/>
<dbReference type="GO" id="GO:0004553">
    <property type="term" value="F:hydrolase activity, hydrolyzing O-glycosyl compounds"/>
    <property type="evidence" value="ECO:0007669"/>
    <property type="project" value="InterPro"/>
</dbReference>
<keyword evidence="4" id="KW-0732">Signal</keyword>
<name>A0A812T4X3_9DINO</name>
<feature type="domain" description="Beta-mannosidase-like galactose-binding" evidence="7">
    <location>
        <begin position="53"/>
        <end position="209"/>
    </location>
</feature>
<dbReference type="OrthoDB" id="2866996at2759"/>
<dbReference type="Gene3D" id="2.60.120.260">
    <property type="entry name" value="Galactose-binding domain-like"/>
    <property type="match status" value="1"/>
</dbReference>
<dbReference type="InterPro" id="IPR008979">
    <property type="entry name" value="Galactose-bd-like_sf"/>
</dbReference>
<dbReference type="InterPro" id="IPR013783">
    <property type="entry name" value="Ig-like_fold"/>
</dbReference>
<organism evidence="8 9">
    <name type="scientific">Symbiodinium natans</name>
    <dbReference type="NCBI Taxonomy" id="878477"/>
    <lineage>
        <taxon>Eukaryota</taxon>
        <taxon>Sar</taxon>
        <taxon>Alveolata</taxon>
        <taxon>Dinophyceae</taxon>
        <taxon>Suessiales</taxon>
        <taxon>Symbiodiniaceae</taxon>
        <taxon>Symbiodinium</taxon>
    </lineage>
</organism>
<keyword evidence="3" id="KW-0326">Glycosidase</keyword>
<dbReference type="SUPFAM" id="SSF49785">
    <property type="entry name" value="Galactose-binding domain-like"/>
    <property type="match status" value="1"/>
</dbReference>
<evidence type="ECO:0000313" key="9">
    <source>
        <dbReference type="Proteomes" id="UP000604046"/>
    </source>
</evidence>
<dbReference type="Pfam" id="PF02836">
    <property type="entry name" value="Glyco_hydro_2_C"/>
    <property type="match status" value="1"/>
</dbReference>
<dbReference type="PANTHER" id="PTHR43536">
    <property type="entry name" value="MANNOSYLGLYCOPROTEIN ENDO-BETA-MANNOSIDASE"/>
    <property type="match status" value="1"/>
</dbReference>
<keyword evidence="9" id="KW-1185">Reference proteome</keyword>
<feature type="domain" description="Glycoside hydrolase family 2 catalytic" evidence="5">
    <location>
        <begin position="333"/>
        <end position="456"/>
    </location>
</feature>
<sequence length="887" mass="99281">MAALVWQSCLLLLAVERARGDSSRAPCVHDLGSARQSWTLCWPALQYGGCHSNSSKGVRARVPGTVLASMLESNFSGLDPYVGMNLQQLPDIHQVGPAFYRVRYRTKVAPASCGHPFRTLILRGASYESRVFVDGVERANVTGMFRRLRVPVPSHGFDLEVETSPPPHFGVNVSGQGGDHQLAKDGPLAQFALGWDWVQATPDRNTGLWDKVEVMEHSSQLVEDLYVRTALLQRGAGHDALLTVEAHKGPCGLKWRVRHHANRSLDAEGTLAVPHCPGSSAKLEEAKLWWPWQFGDPYLYEVEILDGDCAILRQPFGVRHSEVFYEPRTDGPAFRINGVRIFLAGVNWITTDQLLRFSTNSQRYEDEVRLMRTAGANVIRVWGGGIAERPEFYRACDRLGMLVYQEFWMTGDNNGAQAGSFSWPLDHQVFVDNVQDTILLLRGHPSLFWWGGGNELWPSDRSPPMDISRAERGLVEALDGSRPYIQTSSLLQQMQSYDPKNVTAALSVDDGPYGSQVPGEFFQRNPYLRFQRYPNRTGLEPFPLSINPELGGPNFPTFAGLRRFIRTRQVPGRLGSPQPAEFAWHNFEAFVVNTSLGRPGLANGTLVDPIYDLWPRVSPMDQKTYADRASVVQYVQYRSLFEGYLQHQWSWYAGLLLWKGQTPWPSLRGFLYDWYLEANSAHQGMAAALQHTDHVLVSLEPCTLGAANVYRVNRGMEDAPETEVALTFFSLPQGEVLGTSRFQAPLVEPEAVALVGHARWPRRDGALLLRVHHNGHVLEHLLSDPCNGDALLPAMDYGNLEPTPTTLRARAWGAFEVRVTNVGAFAALLVHPRLWNGTEEVLPVWWNADYFNLLPGEMRRITWTGPVGSDVTFSGFNVREPEEALVI</sequence>
<dbReference type="Gene3D" id="2.60.40.10">
    <property type="entry name" value="Immunoglobulins"/>
    <property type="match status" value="2"/>
</dbReference>
<evidence type="ECO:0000256" key="4">
    <source>
        <dbReference type="SAM" id="SignalP"/>
    </source>
</evidence>
<dbReference type="InterPro" id="IPR036156">
    <property type="entry name" value="Beta-gal/glucu_dom_sf"/>
</dbReference>
<evidence type="ECO:0000256" key="2">
    <source>
        <dbReference type="ARBA" id="ARBA00022801"/>
    </source>
</evidence>
<comment type="caution">
    <text evidence="8">The sequence shown here is derived from an EMBL/GenBank/DDBJ whole genome shotgun (WGS) entry which is preliminary data.</text>
</comment>
<evidence type="ECO:0000313" key="8">
    <source>
        <dbReference type="EMBL" id="CAE7504387.1"/>
    </source>
</evidence>
<dbReference type="GO" id="GO:0005975">
    <property type="term" value="P:carbohydrate metabolic process"/>
    <property type="evidence" value="ECO:0007669"/>
    <property type="project" value="InterPro"/>
</dbReference>
<dbReference type="SUPFAM" id="SSF49303">
    <property type="entry name" value="beta-Galactosidase/glucuronidase domain"/>
    <property type="match status" value="2"/>
</dbReference>
<gene>
    <name evidence="8" type="primary">EBM</name>
    <name evidence="8" type="ORF">SNAT2548_LOCUS28246</name>
</gene>
<evidence type="ECO:0000256" key="3">
    <source>
        <dbReference type="ARBA" id="ARBA00023295"/>
    </source>
</evidence>
<feature type="domain" description="Exo-beta-D-glucosaminidase Ig-fold" evidence="6">
    <location>
        <begin position="805"/>
        <end position="878"/>
    </location>
</feature>
<dbReference type="Proteomes" id="UP000604046">
    <property type="component" value="Unassembled WGS sequence"/>
</dbReference>
<evidence type="ECO:0000259" key="5">
    <source>
        <dbReference type="Pfam" id="PF02836"/>
    </source>
</evidence>
<dbReference type="Gene3D" id="3.20.20.80">
    <property type="entry name" value="Glycosidases"/>
    <property type="match status" value="1"/>
</dbReference>
<protein>
    <submittedName>
        <fullName evidence="8">EBM protein</fullName>
    </submittedName>
</protein>
<dbReference type="InterPro" id="IPR006103">
    <property type="entry name" value="Glyco_hydro_2_cat"/>
</dbReference>
<dbReference type="SUPFAM" id="SSF51445">
    <property type="entry name" value="(Trans)glycosidases"/>
    <property type="match status" value="1"/>
</dbReference>
<evidence type="ECO:0000259" key="7">
    <source>
        <dbReference type="Pfam" id="PF22666"/>
    </source>
</evidence>
<comment type="similarity">
    <text evidence="1">Belongs to the glycosyl hydrolase 2 family.</text>
</comment>
<accession>A0A812T4X3</accession>
<dbReference type="Pfam" id="PF22666">
    <property type="entry name" value="Glyco_hydro_2_N2"/>
    <property type="match status" value="1"/>
</dbReference>
<dbReference type="InterPro" id="IPR017853">
    <property type="entry name" value="GH"/>
</dbReference>
<dbReference type="InterPro" id="IPR043534">
    <property type="entry name" value="EBDG/EBM"/>
</dbReference>
<feature type="chain" id="PRO_5032631610" evidence="4">
    <location>
        <begin position="21"/>
        <end position="887"/>
    </location>
</feature>
<dbReference type="EMBL" id="CAJNDS010002510">
    <property type="protein sequence ID" value="CAE7504387.1"/>
    <property type="molecule type" value="Genomic_DNA"/>
</dbReference>
<dbReference type="AlphaFoldDB" id="A0A812T4X3"/>
<dbReference type="InterPro" id="IPR041351">
    <property type="entry name" value="Ig_GlcNase"/>
</dbReference>
<dbReference type="Pfam" id="PF18368">
    <property type="entry name" value="Ig_GlcNase"/>
    <property type="match status" value="1"/>
</dbReference>
<evidence type="ECO:0000259" key="6">
    <source>
        <dbReference type="Pfam" id="PF18368"/>
    </source>
</evidence>
<dbReference type="InterPro" id="IPR054593">
    <property type="entry name" value="Beta-mannosidase-like_N2"/>
</dbReference>
<feature type="signal peptide" evidence="4">
    <location>
        <begin position="1"/>
        <end position="20"/>
    </location>
</feature>